<proteinExistence type="predicted"/>
<dbReference type="AlphaFoldDB" id="X0UCA3"/>
<evidence type="ECO:0000313" key="1">
    <source>
        <dbReference type="EMBL" id="GAG03424.1"/>
    </source>
</evidence>
<gene>
    <name evidence="1" type="ORF">S01H1_43935</name>
</gene>
<feature type="non-terminal residue" evidence="1">
    <location>
        <position position="110"/>
    </location>
</feature>
<protein>
    <recommendedName>
        <fullName evidence="2">Response regulatory domain-containing protein</fullName>
    </recommendedName>
</protein>
<accession>X0UCA3</accession>
<evidence type="ECO:0008006" key="2">
    <source>
        <dbReference type="Google" id="ProtNLM"/>
    </source>
</evidence>
<sequence>MTWEICVIDDSIPVTGKIDIDDTECFNASILKLLIDKNTWDEQPVKDLIEKLCTSEIWDISAFKHPNFYMTSLRNKHYKPDIIIFDWEYPIQTDVSKDLLKILQSSFSLV</sequence>
<reference evidence="1" key="1">
    <citation type="journal article" date="2014" name="Front. Microbiol.">
        <title>High frequency of phylogenetically diverse reductive dehalogenase-homologous genes in deep subseafloor sedimentary metagenomes.</title>
        <authorList>
            <person name="Kawai M."/>
            <person name="Futagami T."/>
            <person name="Toyoda A."/>
            <person name="Takaki Y."/>
            <person name="Nishi S."/>
            <person name="Hori S."/>
            <person name="Arai W."/>
            <person name="Tsubouchi T."/>
            <person name="Morono Y."/>
            <person name="Uchiyama I."/>
            <person name="Ito T."/>
            <person name="Fujiyama A."/>
            <person name="Inagaki F."/>
            <person name="Takami H."/>
        </authorList>
    </citation>
    <scope>NUCLEOTIDE SEQUENCE</scope>
    <source>
        <strain evidence="1">Expedition CK06-06</strain>
    </source>
</reference>
<name>X0UCA3_9ZZZZ</name>
<organism evidence="1">
    <name type="scientific">marine sediment metagenome</name>
    <dbReference type="NCBI Taxonomy" id="412755"/>
    <lineage>
        <taxon>unclassified sequences</taxon>
        <taxon>metagenomes</taxon>
        <taxon>ecological metagenomes</taxon>
    </lineage>
</organism>
<comment type="caution">
    <text evidence="1">The sequence shown here is derived from an EMBL/GenBank/DDBJ whole genome shotgun (WGS) entry which is preliminary data.</text>
</comment>
<dbReference type="EMBL" id="BARS01028006">
    <property type="protein sequence ID" value="GAG03424.1"/>
    <property type="molecule type" value="Genomic_DNA"/>
</dbReference>